<keyword evidence="4 9" id="KW-0175">Coiled coil</keyword>
<evidence type="ECO:0000256" key="1">
    <source>
        <dbReference type="ARBA" id="ARBA00022701"/>
    </source>
</evidence>
<dbReference type="EMBL" id="JANQDX010000002">
    <property type="protein sequence ID" value="KAL0927662.1"/>
    <property type="molecule type" value="Genomic_DNA"/>
</dbReference>
<dbReference type="PANTHER" id="PTHR24115:SF416">
    <property type="entry name" value="KINESIN-LIKE PROTEIN KIN-10A"/>
    <property type="match status" value="1"/>
</dbReference>
<evidence type="ECO:0000256" key="4">
    <source>
        <dbReference type="ARBA" id="ARBA00023054"/>
    </source>
</evidence>
<feature type="region of interest" description="Disordered" evidence="10">
    <location>
        <begin position="1"/>
        <end position="42"/>
    </location>
</feature>
<dbReference type="InterPro" id="IPR027640">
    <property type="entry name" value="Kinesin-like_fam"/>
</dbReference>
<feature type="compositionally biased region" description="Polar residues" evidence="10">
    <location>
        <begin position="33"/>
        <end position="42"/>
    </location>
</feature>
<evidence type="ECO:0000256" key="10">
    <source>
        <dbReference type="SAM" id="MobiDB-lite"/>
    </source>
</evidence>
<dbReference type="GO" id="GO:0005524">
    <property type="term" value="F:ATP binding"/>
    <property type="evidence" value="ECO:0007669"/>
    <property type="project" value="UniProtKB-UniRule"/>
</dbReference>
<dbReference type="InterPro" id="IPR001752">
    <property type="entry name" value="Kinesin_motor_dom"/>
</dbReference>
<feature type="compositionally biased region" description="Polar residues" evidence="10">
    <location>
        <begin position="1"/>
        <end position="21"/>
    </location>
</feature>
<dbReference type="Gene3D" id="3.40.850.10">
    <property type="entry name" value="Kinesin motor domain"/>
    <property type="match status" value="1"/>
</dbReference>
<dbReference type="FunFam" id="3.40.850.10:FF:000068">
    <property type="entry name" value="p-loop containing nucleoside triphosphate hydrolase superfamily protein"/>
    <property type="match status" value="1"/>
</dbReference>
<comment type="similarity">
    <text evidence="6">Belongs to the TRAFAC class myosin-kinesin ATPase superfamily. Kinesin family. KIN-10 subfamily.</text>
</comment>
<dbReference type="SUPFAM" id="SSF52540">
    <property type="entry name" value="P-loop containing nucleoside triphosphate hydrolases"/>
    <property type="match status" value="1"/>
</dbReference>
<comment type="caution">
    <text evidence="12">The sequence shown here is derived from an EMBL/GenBank/DDBJ whole genome shotgun (WGS) entry which is preliminary data.</text>
</comment>
<evidence type="ECO:0000256" key="5">
    <source>
        <dbReference type="ARBA" id="ARBA00023175"/>
    </source>
</evidence>
<evidence type="ECO:0000313" key="13">
    <source>
        <dbReference type="Proteomes" id="UP001552299"/>
    </source>
</evidence>
<reference evidence="12 13" key="1">
    <citation type="journal article" date="2024" name="Plant Biotechnol. J.">
        <title>Dendrobium thyrsiflorum genome and its molecular insights into genes involved in important horticultural traits.</title>
        <authorList>
            <person name="Chen B."/>
            <person name="Wang J.Y."/>
            <person name="Zheng P.J."/>
            <person name="Li K.L."/>
            <person name="Liang Y.M."/>
            <person name="Chen X.F."/>
            <person name="Zhang C."/>
            <person name="Zhao X."/>
            <person name="He X."/>
            <person name="Zhang G.Q."/>
            <person name="Liu Z.J."/>
            <person name="Xu Q."/>
        </authorList>
    </citation>
    <scope>NUCLEOTIDE SEQUENCE [LARGE SCALE GENOMIC DNA]</scope>
    <source>
        <strain evidence="12">GZMU011</strain>
    </source>
</reference>
<feature type="domain" description="Kinesin motor" evidence="11">
    <location>
        <begin position="53"/>
        <end position="387"/>
    </location>
</feature>
<dbReference type="Pfam" id="PF00225">
    <property type="entry name" value="Kinesin"/>
    <property type="match status" value="1"/>
</dbReference>
<keyword evidence="3 8" id="KW-0067">ATP-binding</keyword>
<dbReference type="InterPro" id="IPR027417">
    <property type="entry name" value="P-loop_NTPase"/>
</dbReference>
<evidence type="ECO:0000313" key="12">
    <source>
        <dbReference type="EMBL" id="KAL0927662.1"/>
    </source>
</evidence>
<evidence type="ECO:0000256" key="7">
    <source>
        <dbReference type="ARBA" id="ARBA00073419"/>
    </source>
</evidence>
<gene>
    <name evidence="12" type="ORF">M5K25_001858</name>
</gene>
<keyword evidence="1" id="KW-0493">Microtubule</keyword>
<dbReference type="PROSITE" id="PS50067">
    <property type="entry name" value="KINESIN_MOTOR_2"/>
    <property type="match status" value="1"/>
</dbReference>
<evidence type="ECO:0000256" key="2">
    <source>
        <dbReference type="ARBA" id="ARBA00022741"/>
    </source>
</evidence>
<feature type="compositionally biased region" description="Basic and acidic residues" evidence="10">
    <location>
        <begin position="644"/>
        <end position="662"/>
    </location>
</feature>
<name>A0ABD0VRA4_DENTH</name>
<dbReference type="SMART" id="SM00129">
    <property type="entry name" value="KISc"/>
    <property type="match status" value="1"/>
</dbReference>
<dbReference type="PRINTS" id="PR00380">
    <property type="entry name" value="KINESINHEAVY"/>
</dbReference>
<organism evidence="12 13">
    <name type="scientific">Dendrobium thyrsiflorum</name>
    <name type="common">Pinecone-like raceme dendrobium</name>
    <name type="synonym">Orchid</name>
    <dbReference type="NCBI Taxonomy" id="117978"/>
    <lineage>
        <taxon>Eukaryota</taxon>
        <taxon>Viridiplantae</taxon>
        <taxon>Streptophyta</taxon>
        <taxon>Embryophyta</taxon>
        <taxon>Tracheophyta</taxon>
        <taxon>Spermatophyta</taxon>
        <taxon>Magnoliopsida</taxon>
        <taxon>Liliopsida</taxon>
        <taxon>Asparagales</taxon>
        <taxon>Orchidaceae</taxon>
        <taxon>Epidendroideae</taxon>
        <taxon>Malaxideae</taxon>
        <taxon>Dendrobiinae</taxon>
        <taxon>Dendrobium</taxon>
    </lineage>
</organism>
<evidence type="ECO:0000256" key="9">
    <source>
        <dbReference type="SAM" id="Coils"/>
    </source>
</evidence>
<feature type="binding site" evidence="8">
    <location>
        <begin position="137"/>
        <end position="144"/>
    </location>
    <ligand>
        <name>ATP</name>
        <dbReference type="ChEBI" id="CHEBI:30616"/>
    </ligand>
</feature>
<evidence type="ECO:0000259" key="11">
    <source>
        <dbReference type="PROSITE" id="PS50067"/>
    </source>
</evidence>
<dbReference type="InterPro" id="IPR036961">
    <property type="entry name" value="Kinesin_motor_dom_sf"/>
</dbReference>
<dbReference type="PANTHER" id="PTHR24115">
    <property type="entry name" value="KINESIN-RELATED"/>
    <property type="match status" value="1"/>
</dbReference>
<feature type="region of interest" description="Disordered" evidence="10">
    <location>
        <begin position="644"/>
        <end position="663"/>
    </location>
</feature>
<accession>A0ABD0VRA4</accession>
<feature type="coiled-coil region" evidence="9">
    <location>
        <begin position="427"/>
        <end position="512"/>
    </location>
</feature>
<evidence type="ECO:0000256" key="8">
    <source>
        <dbReference type="PROSITE-ProRule" id="PRU00283"/>
    </source>
</evidence>
<dbReference type="Proteomes" id="UP001552299">
    <property type="component" value="Unassembled WGS sequence"/>
</dbReference>
<evidence type="ECO:0000256" key="3">
    <source>
        <dbReference type="ARBA" id="ARBA00022840"/>
    </source>
</evidence>
<evidence type="ECO:0000256" key="6">
    <source>
        <dbReference type="ARBA" id="ARBA00061615"/>
    </source>
</evidence>
<sequence length="867" mass="97282">MAPTPYQKSLIPSCQTPTKTPQSKHRLNFPNPKGSTYPHTSPNPLFITPAEHPVEVISRIRDLPDRKDKSSLSSSALEISGDGRSLRVRSDVGYRDFSLDGVSLSENEDLEGFYRRFVESRVKVVRSGAKCTIMMYGPTGAGKSHTMFGGVKESGIVYRALKDILGEGDRDGGMDVAGFGITLFVQVAVLEIYNEEIYDLLSCWNGNGAGTDGIALPKGSTPKARLEVMGRKAKNATYICGNEAGKISREVAKVEKRRIVKSTLLNERSSRSHCVIILDVPSVGGRLMLVDMAGSENIEQAGQAGFEAKMQTAKINQGNIALKRVVESIANGDSHIPFRDSKLTMLLQDSFEDDKSKILMILCASPDPKEMHKTIATLEYGAKAKCIVRVAHMPTPRDKLSSEDSSALLRSRIAAMNQFIYNLQIENKLKDEEFNKVQRELLRKEEEILGLQSKLELIEGMGAAEKEEEIKCLVDERTQALNLELKEMEKRMHQQEEELHFLKKQLEGMESTKCALHTDDRDGVKFVERLAEMCVEDQGMEKSMELDMGDLQPIHDITEIVKEQNCPNFIPFNSFQQDCNNSSIEEDVGFHKPKFFPDMVCLSTIFERDDEGEDRKSMEDEVDKDVVEKSIRLNVALISKNLTEDPNRLPDVDNGKDSDSTRRTRIQNIFRLCGNHRELAQQAPVPTPMNRKPKDASMQSSPLSQNKELITKEIHSVDFVLQPKPSENSISRLSASERELESKENKEPIGVEAADMMNVYVRWEASKDLSRNMIMKLSVLRNSTLSDLRKLIETHLEEASNNQTFTFLLLADPLGAPVPKEKEATVFVSKLPTCNNQLNSHLACLRPTKNTVQWPNHFPFSSLENTL</sequence>
<keyword evidence="5 8" id="KW-0505">Motor protein</keyword>
<keyword evidence="2 8" id="KW-0547">Nucleotide-binding</keyword>
<dbReference type="GO" id="GO:0003774">
    <property type="term" value="F:cytoskeletal motor activity"/>
    <property type="evidence" value="ECO:0007669"/>
    <property type="project" value="UniProtKB-UniRule"/>
</dbReference>
<dbReference type="GO" id="GO:0005874">
    <property type="term" value="C:microtubule"/>
    <property type="evidence" value="ECO:0007669"/>
    <property type="project" value="UniProtKB-KW"/>
</dbReference>
<protein>
    <recommendedName>
        <fullName evidence="7">Kinesin-like protein KIN-10A</fullName>
    </recommendedName>
</protein>
<proteinExistence type="inferred from homology"/>
<keyword evidence="13" id="KW-1185">Reference proteome</keyword>
<dbReference type="AlphaFoldDB" id="A0ABD0VRA4"/>